<name>A0A396IQD2_MEDTR</name>
<evidence type="ECO:0000313" key="1">
    <source>
        <dbReference type="EMBL" id="RHN65117.1"/>
    </source>
</evidence>
<reference evidence="2" key="1">
    <citation type="journal article" date="2018" name="Nat. Plants">
        <title>Whole-genome landscape of Medicago truncatula symbiotic genes.</title>
        <authorList>
            <person name="Pecrix Y."/>
            <person name="Staton S.E."/>
            <person name="Sallet E."/>
            <person name="Lelandais-Briere C."/>
            <person name="Moreau S."/>
            <person name="Carrere S."/>
            <person name="Blein T."/>
            <person name="Jardinaud M.F."/>
            <person name="Latrasse D."/>
            <person name="Zouine M."/>
            <person name="Zahm M."/>
            <person name="Kreplak J."/>
            <person name="Mayjonade B."/>
            <person name="Satge C."/>
            <person name="Perez M."/>
            <person name="Cauet S."/>
            <person name="Marande W."/>
            <person name="Chantry-Darmon C."/>
            <person name="Lopez-Roques C."/>
            <person name="Bouchez O."/>
            <person name="Berard A."/>
            <person name="Debelle F."/>
            <person name="Munos S."/>
            <person name="Bendahmane A."/>
            <person name="Berges H."/>
            <person name="Niebel A."/>
            <person name="Buitink J."/>
            <person name="Frugier F."/>
            <person name="Benhamed M."/>
            <person name="Crespi M."/>
            <person name="Gouzy J."/>
            <person name="Gamas P."/>
        </authorList>
    </citation>
    <scope>NUCLEOTIDE SEQUENCE [LARGE SCALE GENOMIC DNA]</scope>
    <source>
        <strain evidence="2">cv. Jemalong A17</strain>
    </source>
</reference>
<dbReference type="Gramene" id="rna28018">
    <property type="protein sequence ID" value="RHN65117.1"/>
    <property type="gene ID" value="gene28018"/>
</dbReference>
<organism evidence="1 2">
    <name type="scientific">Medicago truncatula</name>
    <name type="common">Barrel medic</name>
    <name type="synonym">Medicago tribuloides</name>
    <dbReference type="NCBI Taxonomy" id="3880"/>
    <lineage>
        <taxon>Eukaryota</taxon>
        <taxon>Viridiplantae</taxon>
        <taxon>Streptophyta</taxon>
        <taxon>Embryophyta</taxon>
        <taxon>Tracheophyta</taxon>
        <taxon>Spermatophyta</taxon>
        <taxon>Magnoliopsida</taxon>
        <taxon>eudicotyledons</taxon>
        <taxon>Gunneridae</taxon>
        <taxon>Pentapetalae</taxon>
        <taxon>rosids</taxon>
        <taxon>fabids</taxon>
        <taxon>Fabales</taxon>
        <taxon>Fabaceae</taxon>
        <taxon>Papilionoideae</taxon>
        <taxon>50 kb inversion clade</taxon>
        <taxon>NPAAA clade</taxon>
        <taxon>Hologalegina</taxon>
        <taxon>IRL clade</taxon>
        <taxon>Trifolieae</taxon>
        <taxon>Medicago</taxon>
    </lineage>
</organism>
<gene>
    <name evidence="1" type="ORF">MtrunA17_Chr4g0076461</name>
</gene>
<dbReference type="EMBL" id="PSQE01000004">
    <property type="protein sequence ID" value="RHN65117.1"/>
    <property type="molecule type" value="Genomic_DNA"/>
</dbReference>
<proteinExistence type="predicted"/>
<protein>
    <submittedName>
        <fullName evidence="1">Uncharacterized protein</fullName>
    </submittedName>
</protein>
<sequence>MFQVSMKVLPCLYCFYQLPHKHMTQQLVQFHHHQRFQCCHLPPQSHCCCSTLFRMSVNVAP</sequence>
<dbReference type="AlphaFoldDB" id="A0A396IQD2"/>
<dbReference type="Proteomes" id="UP000265566">
    <property type="component" value="Chromosome 4"/>
</dbReference>
<accession>A0A396IQD2</accession>
<comment type="caution">
    <text evidence="1">The sequence shown here is derived from an EMBL/GenBank/DDBJ whole genome shotgun (WGS) entry which is preliminary data.</text>
</comment>
<evidence type="ECO:0000313" key="2">
    <source>
        <dbReference type="Proteomes" id="UP000265566"/>
    </source>
</evidence>